<dbReference type="AlphaFoldDB" id="W9YP00"/>
<dbReference type="eggNOG" id="ENOG502R2EP">
    <property type="taxonomic scope" value="Eukaryota"/>
</dbReference>
<sequence length="535" mass="56067">MSTNPFRQTNRSSLKGSGGSSTPNVPSPDPRGINSTPLTVDTRVPSTSQKHVNFASPPAIPISPVSYPPSPESTRQDLSSPFPSPGATFTFPPPTDYVQALGTDPFAQEASDGEDDAVIGVALENARVNTTITVSTTTPSQVSKEDAVRETLSRFASGPRRAPGGQPSSVKEQSGSAKPTMDVDAFKRLLLTGERGAPSSVALARDVMVQGGHPVPIQPVSDSGSSADTASISQHSIFEAVALPPDGSPRTSDDLDVHEANEQRVGFRAAPQSKKKPAPPKSRRGKPLIESGGEQGPTATFDHFIDSLTSRESRHISSENSRPIPPGADGSPTNENVTTAGGVEAHKRVPPPPPLARRKSHHAPGKPDLTRSSSAGHSVLTDGDTPSSPLSISSTHKLPPLPPARRSTHTGERRPSLDVAHGTPTTESASIHHAPYHGVTASPQPSPSLSDTIPPYTNRLSEAHPPPVPPPRRARGSSRSSVETQRPSMTALGLREQRGSNASTRRISTDPNDILADLAALQREVDAARASAEGG</sequence>
<feature type="compositionally biased region" description="Polar residues" evidence="1">
    <location>
        <begin position="441"/>
        <end position="451"/>
    </location>
</feature>
<reference evidence="2 3" key="1">
    <citation type="submission" date="2013-03" db="EMBL/GenBank/DDBJ databases">
        <title>The Genome Sequence of Capronia coronata CBS 617.96.</title>
        <authorList>
            <consortium name="The Broad Institute Genomics Platform"/>
            <person name="Cuomo C."/>
            <person name="de Hoog S."/>
            <person name="Gorbushina A."/>
            <person name="Walker B."/>
            <person name="Young S.K."/>
            <person name="Zeng Q."/>
            <person name="Gargeya S."/>
            <person name="Fitzgerald M."/>
            <person name="Haas B."/>
            <person name="Abouelleil A."/>
            <person name="Allen A.W."/>
            <person name="Alvarado L."/>
            <person name="Arachchi H.M."/>
            <person name="Berlin A.M."/>
            <person name="Chapman S.B."/>
            <person name="Gainer-Dewar J."/>
            <person name="Goldberg J."/>
            <person name="Griggs A."/>
            <person name="Gujja S."/>
            <person name="Hansen M."/>
            <person name="Howarth C."/>
            <person name="Imamovic A."/>
            <person name="Ireland A."/>
            <person name="Larimer J."/>
            <person name="McCowan C."/>
            <person name="Murphy C."/>
            <person name="Pearson M."/>
            <person name="Poon T.W."/>
            <person name="Priest M."/>
            <person name="Roberts A."/>
            <person name="Saif S."/>
            <person name="Shea T."/>
            <person name="Sisk P."/>
            <person name="Sykes S."/>
            <person name="Wortman J."/>
            <person name="Nusbaum C."/>
            <person name="Birren B."/>
        </authorList>
    </citation>
    <scope>NUCLEOTIDE SEQUENCE [LARGE SCALE GENOMIC DNA]</scope>
    <source>
        <strain evidence="2 3">CBS 617.96</strain>
    </source>
</reference>
<dbReference type="RefSeq" id="XP_007722161.1">
    <property type="nucleotide sequence ID" value="XM_007723971.1"/>
</dbReference>
<dbReference type="STRING" id="1182541.W9YP00"/>
<organism evidence="2 3">
    <name type="scientific">Capronia coronata CBS 617.96</name>
    <dbReference type="NCBI Taxonomy" id="1182541"/>
    <lineage>
        <taxon>Eukaryota</taxon>
        <taxon>Fungi</taxon>
        <taxon>Dikarya</taxon>
        <taxon>Ascomycota</taxon>
        <taxon>Pezizomycotina</taxon>
        <taxon>Eurotiomycetes</taxon>
        <taxon>Chaetothyriomycetidae</taxon>
        <taxon>Chaetothyriales</taxon>
        <taxon>Herpotrichiellaceae</taxon>
        <taxon>Capronia</taxon>
    </lineage>
</organism>
<dbReference type="EMBL" id="AMWN01000002">
    <property type="protein sequence ID" value="EXJ94667.1"/>
    <property type="molecule type" value="Genomic_DNA"/>
</dbReference>
<evidence type="ECO:0000256" key="1">
    <source>
        <dbReference type="SAM" id="MobiDB-lite"/>
    </source>
</evidence>
<feature type="compositionally biased region" description="Polar residues" evidence="1">
    <location>
        <begin position="33"/>
        <end position="51"/>
    </location>
</feature>
<feature type="compositionally biased region" description="Polar residues" evidence="1">
    <location>
        <begin position="1"/>
        <end position="24"/>
    </location>
</feature>
<feature type="compositionally biased region" description="Basic residues" evidence="1">
    <location>
        <begin position="273"/>
        <end position="286"/>
    </location>
</feature>
<feature type="region of interest" description="Disordered" evidence="1">
    <location>
        <begin position="1"/>
        <end position="95"/>
    </location>
</feature>
<feature type="region of interest" description="Disordered" evidence="1">
    <location>
        <begin position="212"/>
        <end position="509"/>
    </location>
</feature>
<dbReference type="GeneID" id="19157960"/>
<feature type="region of interest" description="Disordered" evidence="1">
    <location>
        <begin position="134"/>
        <end position="181"/>
    </location>
</feature>
<feature type="compositionally biased region" description="Polar residues" evidence="1">
    <location>
        <begin position="384"/>
        <end position="396"/>
    </location>
</feature>
<feature type="compositionally biased region" description="Polar residues" evidence="1">
    <location>
        <begin position="220"/>
        <end position="236"/>
    </location>
</feature>
<feature type="compositionally biased region" description="Polar residues" evidence="1">
    <location>
        <begin position="499"/>
        <end position="509"/>
    </location>
</feature>
<evidence type="ECO:0000313" key="3">
    <source>
        <dbReference type="Proteomes" id="UP000019484"/>
    </source>
</evidence>
<feature type="compositionally biased region" description="Basic and acidic residues" evidence="1">
    <location>
        <begin position="143"/>
        <end position="152"/>
    </location>
</feature>
<dbReference type="HOGENOM" id="CLU_022034_1_0_1"/>
<proteinExistence type="predicted"/>
<dbReference type="OrthoDB" id="428854at2759"/>
<gene>
    <name evidence="2" type="ORF">A1O1_03064</name>
</gene>
<keyword evidence="3" id="KW-1185">Reference proteome</keyword>
<feature type="compositionally biased region" description="Basic and acidic residues" evidence="1">
    <location>
        <begin position="251"/>
        <end position="262"/>
    </location>
</feature>
<comment type="caution">
    <text evidence="2">The sequence shown here is derived from an EMBL/GenBank/DDBJ whole genome shotgun (WGS) entry which is preliminary data.</text>
</comment>
<accession>W9YP00</accession>
<protein>
    <submittedName>
        <fullName evidence="2">Uncharacterized protein</fullName>
    </submittedName>
</protein>
<name>W9YP00_9EURO</name>
<feature type="compositionally biased region" description="Polar residues" evidence="1">
    <location>
        <begin position="166"/>
        <end position="177"/>
    </location>
</feature>
<evidence type="ECO:0000313" key="2">
    <source>
        <dbReference type="EMBL" id="EXJ94667.1"/>
    </source>
</evidence>
<dbReference type="Proteomes" id="UP000019484">
    <property type="component" value="Unassembled WGS sequence"/>
</dbReference>
<feature type="compositionally biased region" description="Pro residues" evidence="1">
    <location>
        <begin position="58"/>
        <end position="71"/>
    </location>
</feature>
<feature type="compositionally biased region" description="Basic and acidic residues" evidence="1">
    <location>
        <begin position="303"/>
        <end position="317"/>
    </location>
</feature>